<dbReference type="PANTHER" id="PTHR12072">
    <property type="entry name" value="CWF19, CELL CYCLE CONTROL PROTEIN"/>
    <property type="match status" value="1"/>
</dbReference>
<dbReference type="AlphaFoldDB" id="A0AAX4H2M6"/>
<accession>A0AAX4H2M6</accession>
<feature type="domain" description="Cwf19-like protein C-terminal" evidence="1">
    <location>
        <begin position="410"/>
        <end position="485"/>
    </location>
</feature>
<dbReference type="Pfam" id="PF04676">
    <property type="entry name" value="CwfJ_C_2"/>
    <property type="match status" value="1"/>
</dbReference>
<dbReference type="KEGG" id="asau:88171083"/>
<proteinExistence type="predicted"/>
<dbReference type="Pfam" id="PF04677">
    <property type="entry name" value="CwfJ_C_1"/>
    <property type="match status" value="1"/>
</dbReference>
<name>A0AAX4H2M6_9ASCO</name>
<dbReference type="RefSeq" id="XP_062875188.1">
    <property type="nucleotide sequence ID" value="XM_063019118.1"/>
</dbReference>
<evidence type="ECO:0000313" key="3">
    <source>
        <dbReference type="EMBL" id="WPK22801.1"/>
    </source>
</evidence>
<dbReference type="InterPro" id="IPR006768">
    <property type="entry name" value="Cwf19-like_C_dom-1"/>
</dbReference>
<dbReference type="InterPro" id="IPR040194">
    <property type="entry name" value="Cwf19-like"/>
</dbReference>
<dbReference type="Proteomes" id="UP001338582">
    <property type="component" value="Chromosome 1"/>
</dbReference>
<dbReference type="EMBL" id="CP138894">
    <property type="protein sequence ID" value="WPK22801.1"/>
    <property type="molecule type" value="Genomic_DNA"/>
</dbReference>
<gene>
    <name evidence="3" type="ORF">PUMCH_000014</name>
</gene>
<reference evidence="3 4" key="1">
    <citation type="submission" date="2023-10" db="EMBL/GenBank/DDBJ databases">
        <title>Draft Genome Sequence of Candida saopaulonensis from a very Premature Infant with Sepsis.</title>
        <authorList>
            <person name="Ning Y."/>
            <person name="Dai R."/>
            <person name="Xiao M."/>
            <person name="Xu Y."/>
            <person name="Yan Q."/>
            <person name="Zhang L."/>
        </authorList>
    </citation>
    <scope>NUCLEOTIDE SEQUENCE [LARGE SCALE GENOMIC DNA]</scope>
    <source>
        <strain evidence="3 4">19XY460</strain>
    </source>
</reference>
<dbReference type="GO" id="GO:0000398">
    <property type="term" value="P:mRNA splicing, via spliceosome"/>
    <property type="evidence" value="ECO:0007669"/>
    <property type="project" value="TreeGrafter"/>
</dbReference>
<keyword evidence="4" id="KW-1185">Reference proteome</keyword>
<feature type="domain" description="Cwf19-like C-terminal" evidence="2">
    <location>
        <begin position="249"/>
        <end position="367"/>
    </location>
</feature>
<dbReference type="InterPro" id="IPR006767">
    <property type="entry name" value="Cwf19-like_C_dom-2"/>
</dbReference>
<evidence type="ECO:0008006" key="5">
    <source>
        <dbReference type="Google" id="ProtNLM"/>
    </source>
</evidence>
<evidence type="ECO:0000259" key="1">
    <source>
        <dbReference type="Pfam" id="PF04676"/>
    </source>
</evidence>
<organism evidence="3 4">
    <name type="scientific">Australozyma saopauloensis</name>
    <dbReference type="NCBI Taxonomy" id="291208"/>
    <lineage>
        <taxon>Eukaryota</taxon>
        <taxon>Fungi</taxon>
        <taxon>Dikarya</taxon>
        <taxon>Ascomycota</taxon>
        <taxon>Saccharomycotina</taxon>
        <taxon>Pichiomycetes</taxon>
        <taxon>Metschnikowiaceae</taxon>
        <taxon>Australozyma</taxon>
    </lineage>
</organism>
<evidence type="ECO:0000313" key="4">
    <source>
        <dbReference type="Proteomes" id="UP001338582"/>
    </source>
</evidence>
<dbReference type="PANTHER" id="PTHR12072:SF4">
    <property type="entry name" value="CWF19-LIKE PROTEIN 1"/>
    <property type="match status" value="1"/>
</dbReference>
<dbReference type="GO" id="GO:0061632">
    <property type="term" value="F:RNA lariat debranching enzyme activator activity"/>
    <property type="evidence" value="ECO:0007669"/>
    <property type="project" value="TreeGrafter"/>
</dbReference>
<sequence length="487" mass="55592">MDVLKPKFLVLHPDPDTLNDVVKKINTQNSKIGPLAAVILLGSLPDVKIENELDVPTYFIKSNNSQSEQETSKNLIGVKAPSVTKLPCGVTMAFVDTQSKDIKAIADYAGTADLMFTYHWPQAIAATERLTLVGNRTLDPIVQSLRPRYHFAVGSDKGRHFEYPAFAWDNERICRFISLGREKTGTKWFYAFGLGNEKDNVSGCCTNPFLVEPKPELSPIVTELVDTKEQKLQRLKRHTEEESEAREPEVKRPRVTPDTCFFCLLNPKVETHMIVSIGRCSYLTIAKGPLTLPLRNLNLSGHAILVPLDHTPTASLPTETSEELQKYQSSIAAAFHLKGFAVVFFEISRPENVHYHIQMVPIPENLLAEHFDRALQNRLQVNNEKFANNQNLEFTKCLPDDGKMEDLTKNSFVRFTLFENLMLLRYYVAPVIDDKTLDLQFPRRVLAFLLKTPKRQNWDRCRQTLAEESNECEKFKNFYQPFDFTHD</sequence>
<protein>
    <recommendedName>
        <fullName evidence="5">CWF19-like protein DRN1</fullName>
    </recommendedName>
</protein>
<evidence type="ECO:0000259" key="2">
    <source>
        <dbReference type="Pfam" id="PF04677"/>
    </source>
</evidence>
<dbReference type="GeneID" id="88171083"/>
<dbReference type="GO" id="GO:0071014">
    <property type="term" value="C:post-mRNA release spliceosomal complex"/>
    <property type="evidence" value="ECO:0007669"/>
    <property type="project" value="TreeGrafter"/>
</dbReference>